<evidence type="ECO:0000313" key="2">
    <source>
        <dbReference type="EMBL" id="EDL97008.1"/>
    </source>
</evidence>
<evidence type="ECO:0000313" key="3">
    <source>
        <dbReference type="Proteomes" id="UP000234681"/>
    </source>
</evidence>
<proteinExistence type="predicted"/>
<evidence type="ECO:0000256" key="1">
    <source>
        <dbReference type="SAM" id="MobiDB-lite"/>
    </source>
</evidence>
<dbReference type="Proteomes" id="UP000234681">
    <property type="component" value="Chromosome 20"/>
</dbReference>
<dbReference type="EMBL" id="CH473988">
    <property type="protein sequence ID" value="EDL97008.1"/>
    <property type="molecule type" value="Genomic_DNA"/>
</dbReference>
<reference evidence="3" key="1">
    <citation type="submission" date="2005-09" db="EMBL/GenBank/DDBJ databases">
        <authorList>
            <person name="Mural R.J."/>
            <person name="Li P.W."/>
            <person name="Adams M.D."/>
            <person name="Amanatides P.G."/>
            <person name="Baden-Tillson H."/>
            <person name="Barnstead M."/>
            <person name="Chin S.H."/>
            <person name="Dew I."/>
            <person name="Evans C.A."/>
            <person name="Ferriera S."/>
            <person name="Flanigan M."/>
            <person name="Fosler C."/>
            <person name="Glodek A."/>
            <person name="Gu Z."/>
            <person name="Holt R.A."/>
            <person name="Jennings D."/>
            <person name="Kraft C.L."/>
            <person name="Lu F."/>
            <person name="Nguyen T."/>
            <person name="Nusskern D.R."/>
            <person name="Pfannkoch C.M."/>
            <person name="Sitter C."/>
            <person name="Sutton G.G."/>
            <person name="Venter J.C."/>
            <person name="Wang Z."/>
            <person name="Woodage T."/>
            <person name="Zheng X.H."/>
            <person name="Zhong F."/>
        </authorList>
    </citation>
    <scope>NUCLEOTIDE SEQUENCE [LARGE SCALE GENOMIC DNA]</scope>
    <source>
        <strain>BN</strain>
        <strain evidence="3">Sprague-Dawley</strain>
    </source>
</reference>
<sequence length="74" mass="8322">MKSQRPMAEQGDRGGTFRIPGQETLRREAAEPSTRGSREFKLKSPPHIRIRALGQVQSLLGSIEQPISIYCNTR</sequence>
<organism evidence="2 3">
    <name type="scientific">Rattus norvegicus</name>
    <name type="common">Rat</name>
    <dbReference type="NCBI Taxonomy" id="10116"/>
    <lineage>
        <taxon>Eukaryota</taxon>
        <taxon>Metazoa</taxon>
        <taxon>Chordata</taxon>
        <taxon>Craniata</taxon>
        <taxon>Vertebrata</taxon>
        <taxon>Euteleostomi</taxon>
        <taxon>Mammalia</taxon>
        <taxon>Eutheria</taxon>
        <taxon>Euarchontoglires</taxon>
        <taxon>Glires</taxon>
        <taxon>Rodentia</taxon>
        <taxon>Myomorpha</taxon>
        <taxon>Muroidea</taxon>
        <taxon>Muridae</taxon>
        <taxon>Murinae</taxon>
        <taxon>Rattus</taxon>
    </lineage>
</organism>
<accession>A6JJZ2</accession>
<feature type="region of interest" description="Disordered" evidence="1">
    <location>
        <begin position="1"/>
        <end position="43"/>
    </location>
</feature>
<dbReference type="AlphaFoldDB" id="A6JJZ2"/>
<protein>
    <submittedName>
        <fullName evidence="2">RCG60801</fullName>
    </submittedName>
</protein>
<name>A6JJZ2_RAT</name>
<feature type="compositionally biased region" description="Basic and acidic residues" evidence="1">
    <location>
        <begin position="24"/>
        <end position="42"/>
    </location>
</feature>
<gene>
    <name evidence="2" type="ORF">rCG_60801</name>
</gene>